<dbReference type="InParanoid" id="A0A6P8HT72"/>
<dbReference type="Proteomes" id="UP000515163">
    <property type="component" value="Unplaced"/>
</dbReference>
<keyword evidence="3" id="KW-1185">Reference proteome</keyword>
<protein>
    <submittedName>
        <fullName evidence="4">Uncharacterized protein LOC116295060</fullName>
    </submittedName>
</protein>
<evidence type="ECO:0000313" key="4">
    <source>
        <dbReference type="RefSeq" id="XP_031558631.1"/>
    </source>
</evidence>
<feature type="compositionally biased region" description="Polar residues" evidence="2">
    <location>
        <begin position="117"/>
        <end position="152"/>
    </location>
</feature>
<keyword evidence="1" id="KW-0175">Coiled coil</keyword>
<dbReference type="OrthoDB" id="5972591at2759"/>
<feature type="region of interest" description="Disordered" evidence="2">
    <location>
        <begin position="115"/>
        <end position="162"/>
    </location>
</feature>
<dbReference type="KEGG" id="aten:116295060"/>
<reference evidence="4" key="1">
    <citation type="submission" date="2025-08" db="UniProtKB">
        <authorList>
            <consortium name="RefSeq"/>
        </authorList>
    </citation>
    <scope>IDENTIFICATION</scope>
    <source>
        <tissue evidence="4">Tentacle</tissue>
    </source>
</reference>
<evidence type="ECO:0000256" key="2">
    <source>
        <dbReference type="SAM" id="MobiDB-lite"/>
    </source>
</evidence>
<proteinExistence type="predicted"/>
<gene>
    <name evidence="4" type="primary">LOC116295060</name>
</gene>
<dbReference type="AlphaFoldDB" id="A0A6P8HT72"/>
<dbReference type="GeneID" id="116295060"/>
<feature type="coiled-coil region" evidence="1">
    <location>
        <begin position="29"/>
        <end position="56"/>
    </location>
</feature>
<accession>A0A6P8HT72</accession>
<dbReference type="RefSeq" id="XP_031558631.1">
    <property type="nucleotide sequence ID" value="XM_031702771.1"/>
</dbReference>
<evidence type="ECO:0000256" key="1">
    <source>
        <dbReference type="SAM" id="Coils"/>
    </source>
</evidence>
<name>A0A6P8HT72_ACTTE</name>
<sequence>MDTHDPAKQPTVFTRHLSRRLSVQNCSLGKTWNNKIDALEKEQSKQENKMDGEIMKMLKYRNSLTDTTGLLKHNEQLLQPSIDNNRRKASFSNVREHVMEMKKEGNSVEDKKLRSLTPLNSTISKETTNPENKISGRKSSVSLNNTLSKETTSSGSKKISRRKSSISLLELQKFLSAHSPGNIKPSETLAENPCQETKEKSNYLSMGDGEELPIRLPPLTLVHFPKLYTQTSKKPEARSFEKDEEFVRKATGKDIDYRDVKYCRYLRVPPHRCRNQTI</sequence>
<organism evidence="3 4">
    <name type="scientific">Actinia tenebrosa</name>
    <name type="common">Australian red waratah sea anemone</name>
    <dbReference type="NCBI Taxonomy" id="6105"/>
    <lineage>
        <taxon>Eukaryota</taxon>
        <taxon>Metazoa</taxon>
        <taxon>Cnidaria</taxon>
        <taxon>Anthozoa</taxon>
        <taxon>Hexacorallia</taxon>
        <taxon>Actiniaria</taxon>
        <taxon>Actiniidae</taxon>
        <taxon>Actinia</taxon>
    </lineage>
</organism>
<evidence type="ECO:0000313" key="3">
    <source>
        <dbReference type="Proteomes" id="UP000515163"/>
    </source>
</evidence>